<name>A0A0W0ZH06_9GAMM</name>
<evidence type="ECO:0000256" key="3">
    <source>
        <dbReference type="ARBA" id="ARBA00022679"/>
    </source>
</evidence>
<dbReference type="EC" id="2.7.7.7" evidence="1"/>
<organism evidence="9 10">
    <name type="scientific">Legionella steelei</name>
    <dbReference type="NCBI Taxonomy" id="947033"/>
    <lineage>
        <taxon>Bacteria</taxon>
        <taxon>Pseudomonadati</taxon>
        <taxon>Pseudomonadota</taxon>
        <taxon>Gammaproteobacteria</taxon>
        <taxon>Legionellales</taxon>
        <taxon>Legionellaceae</taxon>
        <taxon>Legionella</taxon>
    </lineage>
</organism>
<dbReference type="Pfam" id="PF13177">
    <property type="entry name" value="DNA_pol3_delta2"/>
    <property type="match status" value="1"/>
</dbReference>
<sequence>MMSHLNDLSRCSSSEQENTYQTQWNQLQSAWVNNRISQSMLFVGSFDSSFMALVNKLTQLVFCKNEDNGLHSKPCFACADCQMVVRGEHPDVTWVKPEKSGGAIKIDQIRELQNDAYLTPQRTKYRLIVIESAERMNTSAANSLLKILEEPPPQTIFLLLAQQLSTLLPTVLSRCQIVRFVSYNETTAINYLRLAESYPEESEQAMIIKQSEFILDGLIAVIEQKAHPSSIAGQWSQFDLGTLLWFLYLVYAQIHMMQINKPADLDSIVPQLHCLMSLLNPIMIFSQIDKINTLRRKLSHNMSVNQTLALEDLLLTICSESRG</sequence>
<evidence type="ECO:0000256" key="2">
    <source>
        <dbReference type="ARBA" id="ARBA00014363"/>
    </source>
</evidence>
<evidence type="ECO:0000313" key="10">
    <source>
        <dbReference type="Proteomes" id="UP000054926"/>
    </source>
</evidence>
<evidence type="ECO:0000256" key="7">
    <source>
        <dbReference type="ARBA" id="ARBA00049244"/>
    </source>
</evidence>
<feature type="domain" description="DNA polymerase III delta subunit C-terminal" evidence="8">
    <location>
        <begin position="215"/>
        <end position="317"/>
    </location>
</feature>
<evidence type="ECO:0000259" key="8">
    <source>
        <dbReference type="Pfam" id="PF09115"/>
    </source>
</evidence>
<comment type="catalytic activity">
    <reaction evidence="7">
        <text>DNA(n) + a 2'-deoxyribonucleoside 5'-triphosphate = DNA(n+1) + diphosphate</text>
        <dbReference type="Rhea" id="RHEA:22508"/>
        <dbReference type="Rhea" id="RHEA-COMP:17339"/>
        <dbReference type="Rhea" id="RHEA-COMP:17340"/>
        <dbReference type="ChEBI" id="CHEBI:33019"/>
        <dbReference type="ChEBI" id="CHEBI:61560"/>
        <dbReference type="ChEBI" id="CHEBI:173112"/>
        <dbReference type="EC" id="2.7.7.7"/>
    </reaction>
</comment>
<dbReference type="GO" id="GO:0006261">
    <property type="term" value="P:DNA-templated DNA replication"/>
    <property type="evidence" value="ECO:0007669"/>
    <property type="project" value="TreeGrafter"/>
</dbReference>
<gene>
    <name evidence="9" type="ORF">Lste_1225</name>
</gene>
<keyword evidence="5" id="KW-0235">DNA replication</keyword>
<dbReference type="GO" id="GO:0003887">
    <property type="term" value="F:DNA-directed DNA polymerase activity"/>
    <property type="evidence" value="ECO:0007669"/>
    <property type="project" value="UniProtKB-KW"/>
</dbReference>
<dbReference type="PANTHER" id="PTHR11669">
    <property type="entry name" value="REPLICATION FACTOR C / DNA POLYMERASE III GAMMA-TAU SUBUNIT"/>
    <property type="match status" value="1"/>
</dbReference>
<proteinExistence type="predicted"/>
<evidence type="ECO:0000256" key="1">
    <source>
        <dbReference type="ARBA" id="ARBA00012417"/>
    </source>
</evidence>
<evidence type="ECO:0000256" key="4">
    <source>
        <dbReference type="ARBA" id="ARBA00022695"/>
    </source>
</evidence>
<dbReference type="PANTHER" id="PTHR11669:SF8">
    <property type="entry name" value="DNA POLYMERASE III SUBUNIT DELTA"/>
    <property type="match status" value="1"/>
</dbReference>
<dbReference type="Proteomes" id="UP000054926">
    <property type="component" value="Unassembled WGS sequence"/>
</dbReference>
<keyword evidence="4 9" id="KW-0548">Nucleotidyltransferase</keyword>
<dbReference type="PATRIC" id="fig|947033.5.peg.1307"/>
<reference evidence="9 10" key="1">
    <citation type="submission" date="2015-11" db="EMBL/GenBank/DDBJ databases">
        <title>Genomic analysis of 38 Legionella species identifies large and diverse effector repertoires.</title>
        <authorList>
            <person name="Burstein D."/>
            <person name="Amaro F."/>
            <person name="Zusman T."/>
            <person name="Lifshitz Z."/>
            <person name="Cohen O."/>
            <person name="Gilbert J.A."/>
            <person name="Pupko T."/>
            <person name="Shuman H.A."/>
            <person name="Segal G."/>
        </authorList>
    </citation>
    <scope>NUCLEOTIDE SEQUENCE [LARGE SCALE GENOMIC DNA]</scope>
    <source>
        <strain evidence="9 10">IMVS3376</strain>
    </source>
</reference>
<dbReference type="GO" id="GO:0009360">
    <property type="term" value="C:DNA polymerase III complex"/>
    <property type="evidence" value="ECO:0007669"/>
    <property type="project" value="InterPro"/>
</dbReference>
<keyword evidence="6" id="KW-0239">DNA-directed DNA polymerase</keyword>
<dbReference type="Gene3D" id="3.40.50.300">
    <property type="entry name" value="P-loop containing nucleotide triphosphate hydrolases"/>
    <property type="match status" value="1"/>
</dbReference>
<evidence type="ECO:0000256" key="5">
    <source>
        <dbReference type="ARBA" id="ARBA00022705"/>
    </source>
</evidence>
<keyword evidence="10" id="KW-1185">Reference proteome</keyword>
<comment type="caution">
    <text evidence="9">The sequence shown here is derived from an EMBL/GenBank/DDBJ whole genome shotgun (WGS) entry which is preliminary data.</text>
</comment>
<dbReference type="InterPro" id="IPR027417">
    <property type="entry name" value="P-loop_NTPase"/>
</dbReference>
<dbReference type="InterPro" id="IPR050238">
    <property type="entry name" value="DNA_Rep/Repair_Clamp_Loader"/>
</dbReference>
<dbReference type="EMBL" id="LNYY01000019">
    <property type="protein sequence ID" value="KTD68067.1"/>
    <property type="molecule type" value="Genomic_DNA"/>
</dbReference>
<dbReference type="GO" id="GO:0003677">
    <property type="term" value="F:DNA binding"/>
    <property type="evidence" value="ECO:0007669"/>
    <property type="project" value="InterPro"/>
</dbReference>
<dbReference type="STRING" id="947033.Lste_1225"/>
<accession>A0A0W0ZH06</accession>
<dbReference type="RefSeq" id="WP_237760439.1">
    <property type="nucleotide sequence ID" value="NZ_LNYY01000019.1"/>
</dbReference>
<keyword evidence="3 9" id="KW-0808">Transferase</keyword>
<dbReference type="AlphaFoldDB" id="A0A0W0ZH06"/>
<dbReference type="SUPFAM" id="SSF52540">
    <property type="entry name" value="P-loop containing nucleoside triphosphate hydrolases"/>
    <property type="match status" value="1"/>
</dbReference>
<dbReference type="InterPro" id="IPR015199">
    <property type="entry name" value="DNA_pol_III_delta_C"/>
</dbReference>
<dbReference type="Pfam" id="PF09115">
    <property type="entry name" value="DNApol3-delta_C"/>
    <property type="match status" value="1"/>
</dbReference>
<protein>
    <recommendedName>
        <fullName evidence="2">DNA polymerase III subunit delta'</fullName>
        <ecNumber evidence="1">2.7.7.7</ecNumber>
    </recommendedName>
</protein>
<evidence type="ECO:0000256" key="6">
    <source>
        <dbReference type="ARBA" id="ARBA00022932"/>
    </source>
</evidence>
<evidence type="ECO:0000313" key="9">
    <source>
        <dbReference type="EMBL" id="KTD68067.1"/>
    </source>
</evidence>